<feature type="compositionally biased region" description="Acidic residues" evidence="4">
    <location>
        <begin position="336"/>
        <end position="345"/>
    </location>
</feature>
<feature type="compositionally biased region" description="Basic and acidic residues" evidence="4">
    <location>
        <begin position="299"/>
        <end position="314"/>
    </location>
</feature>
<feature type="repeat" description="ANK" evidence="3">
    <location>
        <begin position="601"/>
        <end position="633"/>
    </location>
</feature>
<reference evidence="5" key="1">
    <citation type="submission" date="2023-01" db="EMBL/GenBank/DDBJ databases">
        <authorList>
            <person name="Piombo E."/>
        </authorList>
    </citation>
    <scope>NUCLEOTIDE SEQUENCE</scope>
</reference>
<dbReference type="PROSITE" id="PS50297">
    <property type="entry name" value="ANK_REP_REGION"/>
    <property type="match status" value="12"/>
</dbReference>
<keyword evidence="1" id="KW-0677">Repeat</keyword>
<feature type="repeat" description="ANK" evidence="3">
    <location>
        <begin position="861"/>
        <end position="893"/>
    </location>
</feature>
<feature type="repeat" description="ANK" evidence="3">
    <location>
        <begin position="1026"/>
        <end position="1058"/>
    </location>
</feature>
<feature type="compositionally biased region" description="Polar residues" evidence="4">
    <location>
        <begin position="1"/>
        <end position="24"/>
    </location>
</feature>
<feature type="region of interest" description="Disordered" evidence="4">
    <location>
        <begin position="299"/>
        <end position="318"/>
    </location>
</feature>
<dbReference type="PROSITE" id="PS50088">
    <property type="entry name" value="ANK_REPEAT"/>
    <property type="match status" value="14"/>
</dbReference>
<dbReference type="InterPro" id="IPR036770">
    <property type="entry name" value="Ankyrin_rpt-contain_sf"/>
</dbReference>
<proteinExistence type="predicted"/>
<evidence type="ECO:0000313" key="5">
    <source>
        <dbReference type="EMBL" id="CAI6084508.1"/>
    </source>
</evidence>
<gene>
    <name evidence="5" type="ORF">CCHLO57077_00004949</name>
</gene>
<dbReference type="PANTHER" id="PTHR24201:SF16">
    <property type="entry name" value="ANKYRIN-1-LIKE-RELATED"/>
    <property type="match status" value="1"/>
</dbReference>
<feature type="region of interest" description="Disordered" evidence="4">
    <location>
        <begin position="336"/>
        <end position="400"/>
    </location>
</feature>
<evidence type="ECO:0000256" key="3">
    <source>
        <dbReference type="PROSITE-ProRule" id="PRU00023"/>
    </source>
</evidence>
<keyword evidence="2 3" id="KW-0040">ANK repeat</keyword>
<feature type="repeat" description="ANK" evidence="3">
    <location>
        <begin position="803"/>
        <end position="827"/>
    </location>
</feature>
<dbReference type="Gene3D" id="1.25.40.20">
    <property type="entry name" value="Ankyrin repeat-containing domain"/>
    <property type="match status" value="6"/>
</dbReference>
<dbReference type="SUPFAM" id="SSF48403">
    <property type="entry name" value="Ankyrin repeat"/>
    <property type="match status" value="2"/>
</dbReference>
<dbReference type="GO" id="GO:0005634">
    <property type="term" value="C:nucleus"/>
    <property type="evidence" value="ECO:0007669"/>
    <property type="project" value="TreeGrafter"/>
</dbReference>
<feature type="repeat" description="ANK" evidence="3">
    <location>
        <begin position="927"/>
        <end position="959"/>
    </location>
</feature>
<feature type="compositionally biased region" description="Basic and acidic residues" evidence="4">
    <location>
        <begin position="346"/>
        <end position="358"/>
    </location>
</feature>
<dbReference type="Pfam" id="PF00023">
    <property type="entry name" value="Ank"/>
    <property type="match status" value="3"/>
</dbReference>
<feature type="repeat" description="ANK" evidence="3">
    <location>
        <begin position="764"/>
        <end position="796"/>
    </location>
</feature>
<protein>
    <submittedName>
        <fullName evidence="5">Uncharacterized protein</fullName>
    </submittedName>
</protein>
<dbReference type="EMBL" id="CABFNP030000754">
    <property type="protein sequence ID" value="CAI6084508.1"/>
    <property type="molecule type" value="Genomic_DNA"/>
</dbReference>
<feature type="repeat" description="ANK" evidence="3">
    <location>
        <begin position="667"/>
        <end position="699"/>
    </location>
</feature>
<dbReference type="Proteomes" id="UP001160390">
    <property type="component" value="Unassembled WGS sequence"/>
</dbReference>
<feature type="repeat" description="ANK" evidence="3">
    <location>
        <begin position="960"/>
        <end position="992"/>
    </location>
</feature>
<name>A0AA35PZT4_9HYPO</name>
<keyword evidence="6" id="KW-1185">Reference proteome</keyword>
<organism evidence="5 6">
    <name type="scientific">Clonostachys chloroleuca</name>
    <dbReference type="NCBI Taxonomy" id="1926264"/>
    <lineage>
        <taxon>Eukaryota</taxon>
        <taxon>Fungi</taxon>
        <taxon>Dikarya</taxon>
        <taxon>Ascomycota</taxon>
        <taxon>Pezizomycotina</taxon>
        <taxon>Sordariomycetes</taxon>
        <taxon>Hypocreomycetidae</taxon>
        <taxon>Hypocreales</taxon>
        <taxon>Bionectriaceae</taxon>
        <taxon>Clonostachys</taxon>
    </lineage>
</organism>
<feature type="repeat" description="ANK" evidence="3">
    <location>
        <begin position="993"/>
        <end position="1025"/>
    </location>
</feature>
<dbReference type="PRINTS" id="PR01415">
    <property type="entry name" value="ANKYRIN"/>
</dbReference>
<evidence type="ECO:0000256" key="2">
    <source>
        <dbReference type="ARBA" id="ARBA00023043"/>
    </source>
</evidence>
<feature type="repeat" description="ANK" evidence="3">
    <location>
        <begin position="894"/>
        <end position="926"/>
    </location>
</feature>
<sequence length="1090" mass="119009">MPSFLSATSDPPNMSHLSASQSQVEMEDQPIVRPFRASALLPTHLLPTQHHPPSFPGTGQTLDAEDRAVPKESRMADADRAHFQAAANMDGSDSHMPLPPAAPSTPPVISAEEHMKFSVLLGRKTKERTWPLLPVACERWPKEEYDSSFKKVVEYLKDAVDCHETLRDNARNILYRLMMVGLSLESAKPSVLILCDYTNRDSLKSLFKNMPSQYNCIIPSAWRSTDLSTMSKSKPILWLYLCLTSSKPFKRLNGVPVDIECTSLVTMCGSLVQFEDRQSTISLTLDIDGEDRLLTVEHIFRDKEPENDKPKMSPDPESLASIESNIEQWDRLDDSQDDISTDLDTDSNHDDPQMDRDLPTAPVDCNSSQVSHKPKRPSVEAPARLPRAHKQGERVEPPNTLRRRSPYLDWACLRLVNYQMAPRQRCNFLLRPGKPPSLLEDVASKPRTHAVPVFMVSGILGVRSGRLIDSPSYLGPPKGQDLCETWTIILDKQEAFCPGESGSIVVDQETLSIYGHLVGSDTFGYGHVVPFSRTIEQIRTAFNVDNAGLPTLENSGSHQEVDRYSKDDRELAFLLLDERPDMSKVQQLIERGANVNRRVGLGGTPVYNAASRGHLAYVKLLLENGADLSVPNISGKTLVWKAARRGYLDVVKLLLENGADLSVPNISGKTPVWTAASEGHLGVVKLLLENGADLSVPNISGETPVWTAASEGHPAVVKLLLENGAYLSIPDRSGETPGAASEGNLAVVKLLLENGADLSIPNRSGETPVWTAASEGHLAVVKLLLENGADLSIPNRSGETPGAASEGNLAVVKLLLENGADLSVPNISGETPVWRAASGGHLAVVKLLLSLGSEVNCKDKHNRTPLLEAIRKGHHDIVEALIEAGAEVNAGDIDGCTPLSVATRDGRSDIVWQLLKAGAEVNARDKNGCTPLSVAARIRRSDIVRQLLKAGAEVNARDKNGTTPLLYAAQHGYSDITQQLIEAGAEVDVRDKDGHTPLLIATRHGYSDIIRQLMKASALLDSKDDQGQTALFIAVQRREYGIIRMLIEGGAATDVEDNRGRTLLTLANKLKVDLFMHLAEAKDSVDEREG</sequence>
<dbReference type="AlphaFoldDB" id="A0AA35PZT4"/>
<feature type="repeat" description="ANK" evidence="3">
    <location>
        <begin position="700"/>
        <end position="732"/>
    </location>
</feature>
<feature type="repeat" description="ANK" evidence="3">
    <location>
        <begin position="739"/>
        <end position="763"/>
    </location>
</feature>
<dbReference type="SMART" id="SM00248">
    <property type="entry name" value="ANK"/>
    <property type="match status" value="16"/>
</dbReference>
<evidence type="ECO:0000313" key="6">
    <source>
        <dbReference type="Proteomes" id="UP001160390"/>
    </source>
</evidence>
<evidence type="ECO:0000256" key="1">
    <source>
        <dbReference type="ARBA" id="ARBA00022737"/>
    </source>
</evidence>
<dbReference type="InterPro" id="IPR050776">
    <property type="entry name" value="Ank_Repeat/CDKN_Inhibitor"/>
</dbReference>
<feature type="region of interest" description="Disordered" evidence="4">
    <location>
        <begin position="1"/>
        <end position="28"/>
    </location>
</feature>
<accession>A0AA35PZT4</accession>
<evidence type="ECO:0000256" key="4">
    <source>
        <dbReference type="SAM" id="MobiDB-lite"/>
    </source>
</evidence>
<dbReference type="InterPro" id="IPR002110">
    <property type="entry name" value="Ankyrin_rpt"/>
</dbReference>
<feature type="repeat" description="ANK" evidence="3">
    <location>
        <begin position="828"/>
        <end position="860"/>
    </location>
</feature>
<feature type="repeat" description="ANK" evidence="3">
    <location>
        <begin position="634"/>
        <end position="666"/>
    </location>
</feature>
<dbReference type="Pfam" id="PF12796">
    <property type="entry name" value="Ank_2"/>
    <property type="match status" value="4"/>
</dbReference>
<dbReference type="PANTHER" id="PTHR24201">
    <property type="entry name" value="ANK_REP_REGION DOMAIN-CONTAINING PROTEIN"/>
    <property type="match status" value="1"/>
</dbReference>
<comment type="caution">
    <text evidence="5">The sequence shown here is derived from an EMBL/GenBank/DDBJ whole genome shotgun (WGS) entry which is preliminary data.</text>
</comment>